<evidence type="ECO:0000256" key="1">
    <source>
        <dbReference type="SAM" id="SignalP"/>
    </source>
</evidence>
<evidence type="ECO:0000313" key="3">
    <source>
        <dbReference type="EMBL" id="WYJ78365.1"/>
    </source>
</evidence>
<feature type="signal peptide" evidence="1">
    <location>
        <begin position="1"/>
        <end position="25"/>
    </location>
</feature>
<reference evidence="3 4" key="1">
    <citation type="submission" date="2021-03" db="EMBL/GenBank/DDBJ databases">
        <authorList>
            <person name="Gilmore M.S."/>
            <person name="Schwartzman J."/>
            <person name="Van Tyne D."/>
            <person name="Martin M."/>
            <person name="Earl A.M."/>
            <person name="Manson A.L."/>
            <person name="Straub T."/>
            <person name="Salamzade R."/>
            <person name="Saavedra J."/>
            <person name="Lebreton F."/>
            <person name="Prichula J."/>
            <person name="Schaufler K."/>
            <person name="Gaca A."/>
            <person name="Sgardioli B."/>
            <person name="Wagenaar J."/>
            <person name="Strong T."/>
        </authorList>
    </citation>
    <scope>NUCLEOTIDE SEQUENCE [LARGE SCALE GENOMIC DNA]</scope>
    <source>
        <strain evidence="3 4">DIV2402</strain>
    </source>
</reference>
<proteinExistence type="predicted"/>
<evidence type="ECO:0000259" key="2">
    <source>
        <dbReference type="Pfam" id="PF13731"/>
    </source>
</evidence>
<reference evidence="3 4" key="2">
    <citation type="submission" date="2024-03" db="EMBL/GenBank/DDBJ databases">
        <title>The Genome Sequence of Enterococcus sp. DIV2402.</title>
        <authorList>
            <consortium name="The Broad Institute Genomics Platform"/>
            <consortium name="The Broad Institute Microbial Omics Core"/>
            <consortium name="The Broad Institute Genomic Center for Infectious Diseases"/>
            <person name="Earl A."/>
            <person name="Manson A."/>
            <person name="Gilmore M."/>
            <person name="Schwartman J."/>
            <person name="Shea T."/>
            <person name="Abouelleil A."/>
            <person name="Cao P."/>
            <person name="Chapman S."/>
            <person name="Cusick C."/>
            <person name="Young S."/>
            <person name="Neafsey D."/>
            <person name="Nusbaum C."/>
            <person name="Birren B."/>
        </authorList>
    </citation>
    <scope>NUCLEOTIDE SEQUENCE [LARGE SCALE GENOMIC DNA]</scope>
    <source>
        <strain evidence="3 4">DIV2402</strain>
    </source>
</reference>
<accession>A0ABZ2STG2</accession>
<gene>
    <name evidence="3" type="ORF">DOK78_003022</name>
</gene>
<protein>
    <recommendedName>
        <fullName evidence="2">WxL domain-containing protein</fullName>
    </recommendedName>
</protein>
<sequence length="213" mass="22890">MKKRIFLLVAAFGLVSFSTAPVVFAADNTTGEVEFTPGDIIFDPEEQGADPTAKLPTNLDFGAHEIQTTTAEKWYATTDNTGEKNGNNLTTGTIAVRDNRGDATSTWSLKVKQVSQFNLGASTLGNAQLNFKVGTLNNNLGVPPTSNITGNQLTFVLFNQDYDVLTANAGTGAGETKLPIEEFELEIPANTDKKAGQYQTSLIWTFSYAPTTP</sequence>
<evidence type="ECO:0000313" key="4">
    <source>
        <dbReference type="Proteomes" id="UP000664701"/>
    </source>
</evidence>
<feature type="domain" description="WxL" evidence="2">
    <location>
        <begin position="56"/>
        <end position="210"/>
    </location>
</feature>
<keyword evidence="1" id="KW-0732">Signal</keyword>
<dbReference type="Proteomes" id="UP000664701">
    <property type="component" value="Chromosome"/>
</dbReference>
<keyword evidence="4" id="KW-1185">Reference proteome</keyword>
<dbReference type="EMBL" id="CP147251">
    <property type="protein sequence ID" value="WYJ78365.1"/>
    <property type="molecule type" value="Genomic_DNA"/>
</dbReference>
<feature type="chain" id="PRO_5046646004" description="WxL domain-containing protein" evidence="1">
    <location>
        <begin position="26"/>
        <end position="213"/>
    </location>
</feature>
<organism evidence="3 4">
    <name type="scientific">Candidatus Enterococcus lowellii</name>
    <dbReference type="NCBI Taxonomy" id="2230877"/>
    <lineage>
        <taxon>Bacteria</taxon>
        <taxon>Bacillati</taxon>
        <taxon>Bacillota</taxon>
        <taxon>Bacilli</taxon>
        <taxon>Lactobacillales</taxon>
        <taxon>Enterococcaceae</taxon>
        <taxon>Enterococcus</taxon>
    </lineage>
</organism>
<dbReference type="Pfam" id="PF13731">
    <property type="entry name" value="WxL"/>
    <property type="match status" value="1"/>
</dbReference>
<dbReference type="InterPro" id="IPR027994">
    <property type="entry name" value="WxL_dom"/>
</dbReference>
<name>A0ABZ2STG2_9ENTE</name>
<dbReference type="RefSeq" id="WP_207942051.1">
    <property type="nucleotide sequence ID" value="NZ_CP147251.1"/>
</dbReference>